<sequence>MPMIGMNVNPMSWFQEDLAGRILSFQRAAFENSLAVVEVLQEQAVSMASMVMRQIPWLHGWAEPMAAGWIEVLQEGGKNLRRLAQEGFEHMEDSLSRGDGKQTPDVLLDVPKVDLDEIRLKVDTLDARVSLKAELANLIHISVGADAEIGKVDLDVRGAQAQALLKVRLEQINAIFSRALEMLDHQPDLMRSLMVSAGREAGMTGDQAGNA</sequence>
<protein>
    <submittedName>
        <fullName evidence="1">Uncharacterized protein</fullName>
    </submittedName>
</protein>
<proteinExistence type="predicted"/>
<organism evidence="1">
    <name type="scientific">anaerobic digester metagenome</name>
    <dbReference type="NCBI Taxonomy" id="1263854"/>
    <lineage>
        <taxon>unclassified sequences</taxon>
        <taxon>metagenomes</taxon>
        <taxon>ecological metagenomes</taxon>
    </lineage>
</organism>
<dbReference type="AlphaFoldDB" id="A0A485LYJ2"/>
<evidence type="ECO:0000313" key="1">
    <source>
        <dbReference type="EMBL" id="VFU13720.1"/>
    </source>
</evidence>
<accession>A0A485LYJ2</accession>
<dbReference type="EMBL" id="CAADRM010000083">
    <property type="protein sequence ID" value="VFU13720.1"/>
    <property type="molecule type" value="Genomic_DNA"/>
</dbReference>
<gene>
    <name evidence="1" type="ORF">SCFA_210006</name>
</gene>
<name>A0A485LYJ2_9ZZZZ</name>
<reference evidence="1" key="1">
    <citation type="submission" date="2019-03" db="EMBL/GenBank/DDBJ databases">
        <authorList>
            <person name="Hao L."/>
        </authorList>
    </citation>
    <scope>NUCLEOTIDE SEQUENCE</scope>
</reference>